<gene>
    <name evidence="5" type="ORF">A1OK_11325</name>
</gene>
<keyword evidence="6" id="KW-1185">Reference proteome</keyword>
<dbReference type="SUPFAM" id="SSF53850">
    <property type="entry name" value="Periplasmic binding protein-like II"/>
    <property type="match status" value="1"/>
</dbReference>
<evidence type="ECO:0000256" key="3">
    <source>
        <dbReference type="SAM" id="MobiDB-lite"/>
    </source>
</evidence>
<organism evidence="5 6">
    <name type="scientific">Enterovibrio norvegicus FF-454</name>
    <dbReference type="NCBI Taxonomy" id="1185651"/>
    <lineage>
        <taxon>Bacteria</taxon>
        <taxon>Pseudomonadati</taxon>
        <taxon>Pseudomonadota</taxon>
        <taxon>Gammaproteobacteria</taxon>
        <taxon>Vibrionales</taxon>
        <taxon>Vibrionaceae</taxon>
        <taxon>Enterovibrio</taxon>
    </lineage>
</organism>
<feature type="domain" description="Solute-binding protein family 3/N-terminal" evidence="4">
    <location>
        <begin position="46"/>
        <end position="94"/>
    </location>
</feature>
<sequence length="339" mass="38275">MTRILPLISTRLRPIFSILLATWMLQVGPSNALSYDDIQSRGVIGIAVYSNFPPYSFMDENGNPAGMDVELANALAKGLGVELNLHWMTPDETVEDDMRNYLWKGMNLSSDDGQRVKADVMLRVPYDRAFAMQRDDLGLPAHELVHMFAPYHSERWLLAYDGDKLDTPQTAARFMYHPVGVEVDTVPQFYLTTAYGGRFRDNSRTFPSVTEAFSALTRGDIAMVIGMSSQLQWLHQQASYPASQKVKNTSQNEEFSSDTSKKNASPDAVPTQKLTELAFPLLGRAEWELGIAVHTNYRQLAYALEDIVVAHIENGDFLRWGEKYGVRYQLPNRYLPVPL</sequence>
<dbReference type="RefSeq" id="WP_016959081.1">
    <property type="nucleotide sequence ID" value="NZ_AJWN02000065.1"/>
</dbReference>
<dbReference type="Gene3D" id="3.40.190.10">
    <property type="entry name" value="Periplasmic binding protein-like II"/>
    <property type="match status" value="1"/>
</dbReference>
<dbReference type="EMBL" id="AJWN02000065">
    <property type="protein sequence ID" value="OEE60534.1"/>
    <property type="molecule type" value="Genomic_DNA"/>
</dbReference>
<feature type="region of interest" description="Disordered" evidence="3">
    <location>
        <begin position="243"/>
        <end position="269"/>
    </location>
</feature>
<dbReference type="InterPro" id="IPR001638">
    <property type="entry name" value="Solute-binding_3/MltF_N"/>
</dbReference>
<name>A0A1E5C4T5_9GAMM</name>
<evidence type="ECO:0000259" key="4">
    <source>
        <dbReference type="Pfam" id="PF00497"/>
    </source>
</evidence>
<comment type="caution">
    <text evidence="5">The sequence shown here is derived from an EMBL/GenBank/DDBJ whole genome shotgun (WGS) entry which is preliminary data.</text>
</comment>
<evidence type="ECO:0000313" key="6">
    <source>
        <dbReference type="Proteomes" id="UP000095039"/>
    </source>
</evidence>
<proteinExistence type="inferred from homology"/>
<dbReference type="AlphaFoldDB" id="A0A1E5C4T5"/>
<evidence type="ECO:0000256" key="2">
    <source>
        <dbReference type="ARBA" id="ARBA00022729"/>
    </source>
</evidence>
<feature type="compositionally biased region" description="Polar residues" evidence="3">
    <location>
        <begin position="243"/>
        <end position="258"/>
    </location>
</feature>
<evidence type="ECO:0000256" key="1">
    <source>
        <dbReference type="ARBA" id="ARBA00010333"/>
    </source>
</evidence>
<dbReference type="Proteomes" id="UP000095039">
    <property type="component" value="Unassembled WGS sequence"/>
</dbReference>
<protein>
    <submittedName>
        <fullName evidence="5">Amino acid ABC transporter substrate-binding protein</fullName>
    </submittedName>
</protein>
<dbReference type="PANTHER" id="PTHR35936">
    <property type="entry name" value="MEMBRANE-BOUND LYTIC MUREIN TRANSGLYCOSYLASE F"/>
    <property type="match status" value="1"/>
</dbReference>
<comment type="similarity">
    <text evidence="1">Belongs to the bacterial solute-binding protein 3 family.</text>
</comment>
<evidence type="ECO:0000313" key="5">
    <source>
        <dbReference type="EMBL" id="OEE60534.1"/>
    </source>
</evidence>
<dbReference type="Pfam" id="PF00497">
    <property type="entry name" value="SBP_bac_3"/>
    <property type="match status" value="1"/>
</dbReference>
<keyword evidence="2" id="KW-0732">Signal</keyword>
<accession>A0A1E5C4T5</accession>
<reference evidence="5 6" key="1">
    <citation type="journal article" date="2012" name="Science">
        <title>Ecological populations of bacteria act as socially cohesive units of antibiotic production and resistance.</title>
        <authorList>
            <person name="Cordero O.X."/>
            <person name="Wildschutte H."/>
            <person name="Kirkup B."/>
            <person name="Proehl S."/>
            <person name="Ngo L."/>
            <person name="Hussain F."/>
            <person name="Le Roux F."/>
            <person name="Mincer T."/>
            <person name="Polz M.F."/>
        </authorList>
    </citation>
    <scope>NUCLEOTIDE SEQUENCE [LARGE SCALE GENOMIC DNA]</scope>
    <source>
        <strain evidence="5 6">FF-454</strain>
    </source>
</reference>